<sequence>MVFNKKNWITFYMTADYPNRDRFVEVLDILVEQGMDVLELGIPVENPVLDGVLVRETHRKVLNQGFNGTTLSALLQLIRNRHVTLKVVVMSYEAGVKKYDLLKASSLYDALLCPDAFYSENGETTALVQMYNTQMSDQEIDLRLNNNSFFAYVMSYVGVTGSLSHECDDDYGLLIEKLQQRTDIPIQVGFGIKTPSQVSTLFKRGADGAIIGSELIKIIDENNDEKLRNYVSAICSEKRYPIKREA</sequence>
<dbReference type="PANTHER" id="PTHR43406:SF1">
    <property type="entry name" value="TRYPTOPHAN SYNTHASE ALPHA CHAIN, CHLOROPLASTIC"/>
    <property type="match status" value="1"/>
</dbReference>
<evidence type="ECO:0000256" key="6">
    <source>
        <dbReference type="ARBA" id="ARBA00023141"/>
    </source>
</evidence>
<comment type="subunit">
    <text evidence="2">Tetramer of two alpha and two beta chains.</text>
</comment>
<evidence type="ECO:0000256" key="8">
    <source>
        <dbReference type="ARBA" id="ARBA00049047"/>
    </source>
</evidence>
<evidence type="ECO:0000313" key="10">
    <source>
        <dbReference type="EMBL" id="MBF4693988.1"/>
    </source>
</evidence>
<organism evidence="10 11">
    <name type="scientific">Fusibacter ferrireducens</name>
    <dbReference type="NCBI Taxonomy" id="2785058"/>
    <lineage>
        <taxon>Bacteria</taxon>
        <taxon>Bacillati</taxon>
        <taxon>Bacillota</taxon>
        <taxon>Clostridia</taxon>
        <taxon>Eubacteriales</taxon>
        <taxon>Eubacteriales Family XII. Incertae Sedis</taxon>
        <taxon>Fusibacter</taxon>
    </lineage>
</organism>
<comment type="catalytic activity">
    <reaction evidence="8">
        <text>(1S,2R)-1-C-(indol-3-yl)glycerol 3-phosphate + L-serine = D-glyceraldehyde 3-phosphate + L-tryptophan + H2O</text>
        <dbReference type="Rhea" id="RHEA:10532"/>
        <dbReference type="ChEBI" id="CHEBI:15377"/>
        <dbReference type="ChEBI" id="CHEBI:33384"/>
        <dbReference type="ChEBI" id="CHEBI:57912"/>
        <dbReference type="ChEBI" id="CHEBI:58866"/>
        <dbReference type="ChEBI" id="CHEBI:59776"/>
        <dbReference type="EC" id="4.2.1.20"/>
    </reaction>
</comment>
<evidence type="ECO:0000313" key="11">
    <source>
        <dbReference type="Proteomes" id="UP000614200"/>
    </source>
</evidence>
<evidence type="ECO:0000256" key="9">
    <source>
        <dbReference type="RuleBase" id="RU003662"/>
    </source>
</evidence>
<evidence type="ECO:0000256" key="3">
    <source>
        <dbReference type="ARBA" id="ARBA00012043"/>
    </source>
</evidence>
<protein>
    <recommendedName>
        <fullName evidence="3">tryptophan synthase</fullName>
        <ecNumber evidence="3">4.2.1.20</ecNumber>
    </recommendedName>
</protein>
<dbReference type="GO" id="GO:0004834">
    <property type="term" value="F:tryptophan synthase activity"/>
    <property type="evidence" value="ECO:0007669"/>
    <property type="project" value="UniProtKB-EC"/>
</dbReference>
<reference evidence="10 11" key="1">
    <citation type="submission" date="2020-11" db="EMBL/GenBank/DDBJ databases">
        <title>Fusibacter basophilias sp. nov.</title>
        <authorList>
            <person name="Qiu D."/>
        </authorList>
    </citation>
    <scope>NUCLEOTIDE SEQUENCE [LARGE SCALE GENOMIC DNA]</scope>
    <source>
        <strain evidence="10 11">Q10-2</strain>
    </source>
</reference>
<accession>A0ABR9ZU49</accession>
<dbReference type="PANTHER" id="PTHR43406">
    <property type="entry name" value="TRYPTOPHAN SYNTHASE, ALPHA CHAIN"/>
    <property type="match status" value="1"/>
</dbReference>
<dbReference type="SUPFAM" id="SSF51366">
    <property type="entry name" value="Ribulose-phoshate binding barrel"/>
    <property type="match status" value="1"/>
</dbReference>
<keyword evidence="4" id="KW-0028">Amino-acid biosynthesis</keyword>
<dbReference type="EMBL" id="JADKNH010000007">
    <property type="protein sequence ID" value="MBF4693988.1"/>
    <property type="molecule type" value="Genomic_DNA"/>
</dbReference>
<dbReference type="InterPro" id="IPR011060">
    <property type="entry name" value="RibuloseP-bd_barrel"/>
</dbReference>
<comment type="pathway">
    <text evidence="1">Amino-acid biosynthesis; L-tryptophan biosynthesis; L-tryptophan from chorismate: step 5/5.</text>
</comment>
<dbReference type="CDD" id="cd04724">
    <property type="entry name" value="Tryptophan_synthase_alpha"/>
    <property type="match status" value="1"/>
</dbReference>
<dbReference type="NCBIfam" id="TIGR00262">
    <property type="entry name" value="trpA"/>
    <property type="match status" value="1"/>
</dbReference>
<name>A0ABR9ZU49_9FIRM</name>
<keyword evidence="6" id="KW-0057">Aromatic amino acid biosynthesis</keyword>
<evidence type="ECO:0000256" key="4">
    <source>
        <dbReference type="ARBA" id="ARBA00022605"/>
    </source>
</evidence>
<comment type="caution">
    <text evidence="10">The sequence shown here is derived from an EMBL/GenBank/DDBJ whole genome shotgun (WGS) entry which is preliminary data.</text>
</comment>
<evidence type="ECO:0000256" key="7">
    <source>
        <dbReference type="ARBA" id="ARBA00023239"/>
    </source>
</evidence>
<keyword evidence="5" id="KW-0822">Tryptophan biosynthesis</keyword>
<keyword evidence="11" id="KW-1185">Reference proteome</keyword>
<keyword evidence="7 10" id="KW-0456">Lyase</keyword>
<evidence type="ECO:0000256" key="5">
    <source>
        <dbReference type="ARBA" id="ARBA00022822"/>
    </source>
</evidence>
<dbReference type="Pfam" id="PF00290">
    <property type="entry name" value="Trp_syntA"/>
    <property type="match status" value="1"/>
</dbReference>
<gene>
    <name evidence="10" type="primary">trpA</name>
    <name evidence="10" type="ORF">ISU02_12785</name>
</gene>
<dbReference type="InterPro" id="IPR002028">
    <property type="entry name" value="Trp_synthase_suA"/>
</dbReference>
<dbReference type="Proteomes" id="UP000614200">
    <property type="component" value="Unassembled WGS sequence"/>
</dbReference>
<dbReference type="RefSeq" id="WP_194702224.1">
    <property type="nucleotide sequence ID" value="NZ_JADKNH010000007.1"/>
</dbReference>
<proteinExistence type="inferred from homology"/>
<dbReference type="Gene3D" id="3.20.20.70">
    <property type="entry name" value="Aldolase class I"/>
    <property type="match status" value="1"/>
</dbReference>
<evidence type="ECO:0000256" key="2">
    <source>
        <dbReference type="ARBA" id="ARBA00011270"/>
    </source>
</evidence>
<dbReference type="EC" id="4.2.1.20" evidence="3"/>
<evidence type="ECO:0000256" key="1">
    <source>
        <dbReference type="ARBA" id="ARBA00004733"/>
    </source>
</evidence>
<comment type="similarity">
    <text evidence="9">Belongs to the TrpA family.</text>
</comment>
<dbReference type="InterPro" id="IPR013785">
    <property type="entry name" value="Aldolase_TIM"/>
</dbReference>